<organism evidence="1 2">
    <name type="scientific">Botrytis hyacinthi</name>
    <dbReference type="NCBI Taxonomy" id="278943"/>
    <lineage>
        <taxon>Eukaryota</taxon>
        <taxon>Fungi</taxon>
        <taxon>Dikarya</taxon>
        <taxon>Ascomycota</taxon>
        <taxon>Pezizomycotina</taxon>
        <taxon>Leotiomycetes</taxon>
        <taxon>Helotiales</taxon>
        <taxon>Sclerotiniaceae</taxon>
        <taxon>Botrytis</taxon>
    </lineage>
</organism>
<dbReference type="EMBL" id="PQXK01000079">
    <property type="protein sequence ID" value="TGO38246.1"/>
    <property type="molecule type" value="Genomic_DNA"/>
</dbReference>
<gene>
    <name evidence="1" type="ORF">BHYA_0079g00160</name>
</gene>
<dbReference type="Proteomes" id="UP000297814">
    <property type="component" value="Unassembled WGS sequence"/>
</dbReference>
<evidence type="ECO:0000313" key="2">
    <source>
        <dbReference type="Proteomes" id="UP000297814"/>
    </source>
</evidence>
<dbReference type="AlphaFoldDB" id="A0A4Z1GMV2"/>
<proteinExistence type="predicted"/>
<name>A0A4Z1GMV2_9HELO</name>
<sequence length="108" mass="11803">MRDTFGAIDDHLIESGTRNISHAELALAGIEFNGLEFWFTASSLGISSVQPSFDLTVGVRNLCTSLDISNLGTWILKGTHDPVSTPAFSRHDFEATHIKTTRIFAHGD</sequence>
<evidence type="ECO:0000313" key="1">
    <source>
        <dbReference type="EMBL" id="TGO38246.1"/>
    </source>
</evidence>
<accession>A0A4Z1GMV2</accession>
<keyword evidence="2" id="KW-1185">Reference proteome</keyword>
<protein>
    <submittedName>
        <fullName evidence="1">Uncharacterized protein</fullName>
    </submittedName>
</protein>
<reference evidence="1 2" key="1">
    <citation type="submission" date="2017-12" db="EMBL/GenBank/DDBJ databases">
        <title>Comparative genomics of Botrytis spp.</title>
        <authorList>
            <person name="Valero-Jimenez C.A."/>
            <person name="Tapia P."/>
            <person name="Veloso J."/>
            <person name="Silva-Moreno E."/>
            <person name="Staats M."/>
            <person name="Valdes J.H."/>
            <person name="Van Kan J.A.L."/>
        </authorList>
    </citation>
    <scope>NUCLEOTIDE SEQUENCE [LARGE SCALE GENOMIC DNA]</scope>
    <source>
        <strain evidence="1 2">Bh0001</strain>
    </source>
</reference>
<comment type="caution">
    <text evidence="1">The sequence shown here is derived from an EMBL/GenBank/DDBJ whole genome shotgun (WGS) entry which is preliminary data.</text>
</comment>